<keyword evidence="9" id="KW-0406">Ion transport</keyword>
<protein>
    <submittedName>
        <fullName evidence="14">DUF1211 domain-containing membrane protein</fullName>
    </submittedName>
</protein>
<evidence type="ECO:0000256" key="4">
    <source>
        <dbReference type="ARBA" id="ARBA00022538"/>
    </source>
</evidence>
<comment type="caution">
    <text evidence="14">The sequence shown here is derived from an EMBL/GenBank/DDBJ whole genome shotgun (WGS) entry which is preliminary data.</text>
</comment>
<dbReference type="RefSeq" id="WP_271177600.1">
    <property type="nucleotide sequence ID" value="NZ_BAAAJO010000002.1"/>
</dbReference>
<feature type="transmembrane region" description="Helical" evidence="13">
    <location>
        <begin position="120"/>
        <end position="142"/>
    </location>
</feature>
<feature type="transmembrane region" description="Helical" evidence="13">
    <location>
        <begin position="84"/>
        <end position="104"/>
    </location>
</feature>
<reference evidence="14" key="2">
    <citation type="submission" date="2023-01" db="EMBL/GenBank/DDBJ databases">
        <authorList>
            <person name="Sun Q."/>
            <person name="Evtushenko L."/>
        </authorList>
    </citation>
    <scope>NUCLEOTIDE SEQUENCE</scope>
    <source>
        <strain evidence="14">VKM Ac-1401</strain>
    </source>
</reference>
<dbReference type="GO" id="GO:0015252">
    <property type="term" value="F:proton channel activity"/>
    <property type="evidence" value="ECO:0007669"/>
    <property type="project" value="InterPro"/>
</dbReference>
<proteinExistence type="inferred from homology"/>
<dbReference type="GO" id="GO:0005267">
    <property type="term" value="F:potassium channel activity"/>
    <property type="evidence" value="ECO:0007669"/>
    <property type="project" value="UniProtKB-KW"/>
</dbReference>
<dbReference type="EMBL" id="BSEN01000012">
    <property type="protein sequence ID" value="GLJ76946.1"/>
    <property type="molecule type" value="Genomic_DNA"/>
</dbReference>
<keyword evidence="5 13" id="KW-0812">Transmembrane</keyword>
<feature type="transmembrane region" description="Helical" evidence="13">
    <location>
        <begin position="12"/>
        <end position="33"/>
    </location>
</feature>
<evidence type="ECO:0000256" key="3">
    <source>
        <dbReference type="ARBA" id="ARBA00022448"/>
    </source>
</evidence>
<feature type="transmembrane region" description="Helical" evidence="13">
    <location>
        <begin position="53"/>
        <end position="72"/>
    </location>
</feature>
<keyword evidence="10 13" id="KW-0472">Membrane</keyword>
<keyword evidence="3" id="KW-0813">Transport</keyword>
<feature type="transmembrane region" description="Helical" evidence="13">
    <location>
        <begin position="163"/>
        <end position="187"/>
    </location>
</feature>
<dbReference type="PANTHER" id="PTHR31462:SF5">
    <property type="entry name" value="ENDOSOMAL_LYSOSOMAL PROTON CHANNEL TMEM175"/>
    <property type="match status" value="1"/>
</dbReference>
<gene>
    <name evidence="14" type="ORF">GCM10017584_25200</name>
</gene>
<evidence type="ECO:0000313" key="14">
    <source>
        <dbReference type="EMBL" id="GLJ76946.1"/>
    </source>
</evidence>
<evidence type="ECO:0000256" key="7">
    <source>
        <dbReference type="ARBA" id="ARBA00022958"/>
    </source>
</evidence>
<organism evidence="14 15">
    <name type="scientific">Leifsonia poae</name>
    <dbReference type="NCBI Taxonomy" id="110933"/>
    <lineage>
        <taxon>Bacteria</taxon>
        <taxon>Bacillati</taxon>
        <taxon>Actinomycetota</taxon>
        <taxon>Actinomycetes</taxon>
        <taxon>Micrococcales</taxon>
        <taxon>Microbacteriaceae</taxon>
        <taxon>Leifsonia</taxon>
    </lineage>
</organism>
<name>A0A9W6HB89_9MICO</name>
<sequence length="212" mass="23717">MRAIKTERGLDRLVNFSDATVAIAITLLVLPLVDIAGEIQNNNMSLGELVSDNWGAFLGFGISFIVIGRFWTIHHRVFEWVESYSRPLITASLIWLAGIVFIPFTTNVLAEAKNGRADVYALYVGTLVVTSAAMFWMEVILYRDPDLVREDARDQINIVRGSTPVLIMLVCFVLVVVAPGIGMYWLLLHLLTKPVDLLLERVFRGRGSQARP</sequence>
<evidence type="ECO:0000256" key="5">
    <source>
        <dbReference type="ARBA" id="ARBA00022692"/>
    </source>
</evidence>
<keyword evidence="11" id="KW-0407">Ion channel</keyword>
<dbReference type="GO" id="GO:0016020">
    <property type="term" value="C:membrane"/>
    <property type="evidence" value="ECO:0007669"/>
    <property type="project" value="UniProtKB-SubCell"/>
</dbReference>
<reference evidence="14" key="1">
    <citation type="journal article" date="2014" name="Int. J. Syst. Evol. Microbiol.">
        <title>Complete genome sequence of Corynebacterium casei LMG S-19264T (=DSM 44701T), isolated from a smear-ripened cheese.</title>
        <authorList>
            <consortium name="US DOE Joint Genome Institute (JGI-PGF)"/>
            <person name="Walter F."/>
            <person name="Albersmeier A."/>
            <person name="Kalinowski J."/>
            <person name="Ruckert C."/>
        </authorList>
    </citation>
    <scope>NUCLEOTIDE SEQUENCE</scope>
    <source>
        <strain evidence="14">VKM Ac-1401</strain>
    </source>
</reference>
<comment type="subcellular location">
    <subcellularLocation>
        <location evidence="1">Membrane</location>
        <topology evidence="1">Multi-pass membrane protein</topology>
    </subcellularLocation>
</comment>
<evidence type="ECO:0000256" key="9">
    <source>
        <dbReference type="ARBA" id="ARBA00023065"/>
    </source>
</evidence>
<evidence type="ECO:0000256" key="11">
    <source>
        <dbReference type="ARBA" id="ARBA00023303"/>
    </source>
</evidence>
<keyword evidence="15" id="KW-1185">Reference proteome</keyword>
<keyword evidence="4" id="KW-0633">Potassium transport</keyword>
<dbReference type="Pfam" id="PF06736">
    <property type="entry name" value="TMEM175"/>
    <property type="match status" value="1"/>
</dbReference>
<comment type="catalytic activity">
    <reaction evidence="12">
        <text>K(+)(in) = K(+)(out)</text>
        <dbReference type="Rhea" id="RHEA:29463"/>
        <dbReference type="ChEBI" id="CHEBI:29103"/>
    </reaction>
</comment>
<evidence type="ECO:0000256" key="13">
    <source>
        <dbReference type="SAM" id="Phobius"/>
    </source>
</evidence>
<accession>A0A9W6HB89</accession>
<comment type="similarity">
    <text evidence="2">Belongs to the TMEM175 family.</text>
</comment>
<keyword evidence="8 13" id="KW-1133">Transmembrane helix</keyword>
<dbReference type="InterPro" id="IPR010617">
    <property type="entry name" value="TMEM175-like"/>
</dbReference>
<evidence type="ECO:0000256" key="12">
    <source>
        <dbReference type="ARBA" id="ARBA00034430"/>
    </source>
</evidence>
<keyword evidence="6" id="KW-0631">Potassium channel</keyword>
<evidence type="ECO:0000256" key="8">
    <source>
        <dbReference type="ARBA" id="ARBA00022989"/>
    </source>
</evidence>
<evidence type="ECO:0000256" key="1">
    <source>
        <dbReference type="ARBA" id="ARBA00004141"/>
    </source>
</evidence>
<evidence type="ECO:0000256" key="10">
    <source>
        <dbReference type="ARBA" id="ARBA00023136"/>
    </source>
</evidence>
<dbReference type="PANTHER" id="PTHR31462">
    <property type="entry name" value="ENDOSOMAL/LYSOSOMAL POTASSIUM CHANNEL TMEM175"/>
    <property type="match status" value="1"/>
</dbReference>
<dbReference type="AlphaFoldDB" id="A0A9W6HB89"/>
<evidence type="ECO:0000256" key="2">
    <source>
        <dbReference type="ARBA" id="ARBA00006920"/>
    </source>
</evidence>
<dbReference type="Proteomes" id="UP001142372">
    <property type="component" value="Unassembled WGS sequence"/>
</dbReference>
<evidence type="ECO:0000256" key="6">
    <source>
        <dbReference type="ARBA" id="ARBA00022826"/>
    </source>
</evidence>
<evidence type="ECO:0000313" key="15">
    <source>
        <dbReference type="Proteomes" id="UP001142372"/>
    </source>
</evidence>
<keyword evidence="7" id="KW-0630">Potassium</keyword>